<evidence type="ECO:0000313" key="3">
    <source>
        <dbReference type="Proteomes" id="UP000229362"/>
    </source>
</evidence>
<organism evidence="2 3">
    <name type="scientific">Candidatus Magasanikbacteria bacterium CG10_big_fil_rev_8_21_14_0_10_43_6</name>
    <dbReference type="NCBI Taxonomy" id="1974650"/>
    <lineage>
        <taxon>Bacteria</taxon>
        <taxon>Candidatus Magasanikiibacteriota</taxon>
    </lineage>
</organism>
<name>A0A2M6W2R9_9BACT</name>
<accession>A0A2M6W2R9</accession>
<dbReference type="EMBL" id="PFBZ01000001">
    <property type="protein sequence ID" value="PIT87010.1"/>
    <property type="molecule type" value="Genomic_DNA"/>
</dbReference>
<feature type="non-terminal residue" evidence="2">
    <location>
        <position position="190"/>
    </location>
</feature>
<dbReference type="AlphaFoldDB" id="A0A2M6W2R9"/>
<protein>
    <submittedName>
        <fullName evidence="2">Uncharacterized protein</fullName>
    </submittedName>
</protein>
<keyword evidence="1" id="KW-0812">Transmembrane</keyword>
<comment type="caution">
    <text evidence="2">The sequence shown here is derived from an EMBL/GenBank/DDBJ whole genome shotgun (WGS) entry which is preliminary data.</text>
</comment>
<feature type="transmembrane region" description="Helical" evidence="1">
    <location>
        <begin position="53"/>
        <end position="71"/>
    </location>
</feature>
<feature type="transmembrane region" description="Helical" evidence="1">
    <location>
        <begin position="144"/>
        <end position="165"/>
    </location>
</feature>
<feature type="transmembrane region" description="Helical" evidence="1">
    <location>
        <begin position="171"/>
        <end position="189"/>
    </location>
</feature>
<feature type="transmembrane region" description="Helical" evidence="1">
    <location>
        <begin position="83"/>
        <end position="109"/>
    </location>
</feature>
<gene>
    <name evidence="2" type="ORF">COU33_00005</name>
</gene>
<evidence type="ECO:0000313" key="2">
    <source>
        <dbReference type="EMBL" id="PIT87010.1"/>
    </source>
</evidence>
<sequence length="190" mass="20860">MNPMSHAVTQQTTRLARWYRSLAHGLFYLLTFTLPLIVFPWTTEALEINKQTALLLASAVAMIAWLGAMVVERQVNLRTHAWWWLIGGFLLAVIVSASFSAAPFVSWVGQAGQEYTSVLTLVGLCAMMMIGAHTLSDTKVQRRIWSALFLSSAVVAVFTLGPLVSWNAPELIGTPYATGLYLTVMTILAA</sequence>
<dbReference type="Proteomes" id="UP000229362">
    <property type="component" value="Unassembled WGS sequence"/>
</dbReference>
<proteinExistence type="predicted"/>
<feature type="transmembrane region" description="Helical" evidence="1">
    <location>
        <begin position="21"/>
        <end position="41"/>
    </location>
</feature>
<keyword evidence="1" id="KW-1133">Transmembrane helix</keyword>
<evidence type="ECO:0000256" key="1">
    <source>
        <dbReference type="SAM" id="Phobius"/>
    </source>
</evidence>
<keyword evidence="1" id="KW-0472">Membrane</keyword>
<feature type="transmembrane region" description="Helical" evidence="1">
    <location>
        <begin position="115"/>
        <end position="132"/>
    </location>
</feature>
<reference evidence="3" key="1">
    <citation type="submission" date="2017-09" db="EMBL/GenBank/DDBJ databases">
        <title>Depth-based differentiation of microbial function through sediment-hosted aquifers and enrichment of novel symbionts in the deep terrestrial subsurface.</title>
        <authorList>
            <person name="Probst A.J."/>
            <person name="Ladd B."/>
            <person name="Jarett J.K."/>
            <person name="Geller-Mcgrath D.E."/>
            <person name="Sieber C.M.K."/>
            <person name="Emerson J.B."/>
            <person name="Anantharaman K."/>
            <person name="Thomas B.C."/>
            <person name="Malmstrom R."/>
            <person name="Stieglmeier M."/>
            <person name="Klingl A."/>
            <person name="Woyke T."/>
            <person name="Ryan C.M."/>
            <person name="Banfield J.F."/>
        </authorList>
    </citation>
    <scope>NUCLEOTIDE SEQUENCE [LARGE SCALE GENOMIC DNA]</scope>
</reference>